<feature type="non-terminal residue" evidence="2">
    <location>
        <position position="153"/>
    </location>
</feature>
<proteinExistence type="predicted"/>
<feature type="non-terminal residue" evidence="2">
    <location>
        <position position="1"/>
    </location>
</feature>
<protein>
    <submittedName>
        <fullName evidence="2">Uncharacterized protein</fullName>
    </submittedName>
</protein>
<evidence type="ECO:0000313" key="3">
    <source>
        <dbReference type="Proteomes" id="UP000652761"/>
    </source>
</evidence>
<name>A0A843TT80_COLES</name>
<comment type="caution">
    <text evidence="2">The sequence shown here is derived from an EMBL/GenBank/DDBJ whole genome shotgun (WGS) entry which is preliminary data.</text>
</comment>
<reference evidence="2" key="1">
    <citation type="submission" date="2017-07" db="EMBL/GenBank/DDBJ databases">
        <title>Taro Niue Genome Assembly and Annotation.</title>
        <authorList>
            <person name="Atibalentja N."/>
            <person name="Keating K."/>
            <person name="Fields C.J."/>
        </authorList>
    </citation>
    <scope>NUCLEOTIDE SEQUENCE</scope>
    <source>
        <strain evidence="2">Niue_2</strain>
        <tissue evidence="2">Leaf</tissue>
    </source>
</reference>
<accession>A0A843TT80</accession>
<keyword evidence="3" id="KW-1185">Reference proteome</keyword>
<dbReference type="Proteomes" id="UP000652761">
    <property type="component" value="Unassembled WGS sequence"/>
</dbReference>
<gene>
    <name evidence="2" type="ORF">Taro_006624</name>
</gene>
<evidence type="ECO:0000256" key="1">
    <source>
        <dbReference type="SAM" id="MobiDB-lite"/>
    </source>
</evidence>
<organism evidence="2 3">
    <name type="scientific">Colocasia esculenta</name>
    <name type="common">Wild taro</name>
    <name type="synonym">Arum esculentum</name>
    <dbReference type="NCBI Taxonomy" id="4460"/>
    <lineage>
        <taxon>Eukaryota</taxon>
        <taxon>Viridiplantae</taxon>
        <taxon>Streptophyta</taxon>
        <taxon>Embryophyta</taxon>
        <taxon>Tracheophyta</taxon>
        <taxon>Spermatophyta</taxon>
        <taxon>Magnoliopsida</taxon>
        <taxon>Liliopsida</taxon>
        <taxon>Araceae</taxon>
        <taxon>Aroideae</taxon>
        <taxon>Colocasieae</taxon>
        <taxon>Colocasia</taxon>
    </lineage>
</organism>
<feature type="region of interest" description="Disordered" evidence="1">
    <location>
        <begin position="64"/>
        <end position="98"/>
    </location>
</feature>
<evidence type="ECO:0000313" key="2">
    <source>
        <dbReference type="EMBL" id="MQL74255.1"/>
    </source>
</evidence>
<sequence length="153" mass="17458">PFSKTKSTQIWTFSVQTISFEIIVFVSTTRTKQNHQSKRLSAATSRSGKSIIIKGLQFCGGFKENQEIPRRKPMSSKRPSTLPGLNKSGFPKKGRKPINSRRLKQIYQRCLVREATPNMLPFNILSSSTIMGKKKKKYTRSQSILLKARRIPE</sequence>
<dbReference type="AlphaFoldDB" id="A0A843TT80"/>
<dbReference type="EMBL" id="NMUH01000198">
    <property type="protein sequence ID" value="MQL74255.1"/>
    <property type="molecule type" value="Genomic_DNA"/>
</dbReference>